<comment type="caution">
    <text evidence="3">The sequence shown here is derived from an EMBL/GenBank/DDBJ whole genome shotgun (WGS) entry which is preliminary data.</text>
</comment>
<dbReference type="GO" id="GO:0032259">
    <property type="term" value="P:methylation"/>
    <property type="evidence" value="ECO:0007669"/>
    <property type="project" value="InterPro"/>
</dbReference>
<sequence>MNSSENPSSILFQNLDNTVFLIDLPTSIALGQDLSQAQQPPSFQRLPAREINNKKSLLSSLPLETPYPSSTEPKSDTARAKVLQRIPTAERAYHTGLIEPLVREGLNEIRNGYGDDRDWCLARYIPDYNSDDAAYPSKKRVTNTKTTSGEYKIPIEGSSTGISPSKRTQKDDFLFAEPPIVLSPNCVNGFESISELRNHAIQNTSFEPTTLKVGPESHCTFYVPPLSAFVMCTLPTSQTSEKVSEPIPGLRNQKFNLILLDPPWPNRSVRRGRHYHTKPYFDIDTLTHLIGNILQAHLYNHSTEKRVGDSVCSRQSIAAIWVTNSEKSRKSAYDAMASAGLCVGEEWVWLKTTTKGAPVTPLDGIWRKPYEILVIGMKSVASTERNADSVTRRVIAAVPDIHSRKPNLRELFEKRFFTSTSSLENGATNADMRYSALEVFARNLTAGWWACGDEVLKFNAKEWWVDR</sequence>
<feature type="region of interest" description="Disordered" evidence="2">
    <location>
        <begin position="57"/>
        <end position="79"/>
    </location>
</feature>
<dbReference type="InterPro" id="IPR007757">
    <property type="entry name" value="MT-A70-like"/>
</dbReference>
<feature type="compositionally biased region" description="Low complexity" evidence="2">
    <location>
        <begin position="57"/>
        <end position="70"/>
    </location>
</feature>
<dbReference type="PROSITE" id="PS00092">
    <property type="entry name" value="N6_MTASE"/>
    <property type="match status" value="1"/>
</dbReference>
<dbReference type="PANTHER" id="PTHR12829">
    <property type="entry name" value="N6-ADENOSINE-METHYLTRANSFERASE"/>
    <property type="match status" value="1"/>
</dbReference>
<dbReference type="Proteomes" id="UP000266188">
    <property type="component" value="Unassembled WGS sequence"/>
</dbReference>
<dbReference type="GO" id="GO:0008168">
    <property type="term" value="F:methyltransferase activity"/>
    <property type="evidence" value="ECO:0007669"/>
    <property type="project" value="InterPro"/>
</dbReference>
<dbReference type="STRING" id="2070753.A0A3A2ZNM6"/>
<dbReference type="InterPro" id="IPR002052">
    <property type="entry name" value="DNA_methylase_N6_adenine_CS"/>
</dbReference>
<reference evidence="4" key="1">
    <citation type="submission" date="2017-02" db="EMBL/GenBank/DDBJ databases">
        <authorList>
            <person name="Tafer H."/>
            <person name="Lopandic K."/>
        </authorList>
    </citation>
    <scope>NUCLEOTIDE SEQUENCE [LARGE SCALE GENOMIC DNA]</scope>
    <source>
        <strain evidence="4">CBS 366.77</strain>
    </source>
</reference>
<dbReference type="OrthoDB" id="61116at2759"/>
<evidence type="ECO:0000313" key="4">
    <source>
        <dbReference type="Proteomes" id="UP000266188"/>
    </source>
</evidence>
<proteinExistence type="inferred from homology"/>
<name>A0A3A2ZNM6_9EURO</name>
<accession>A0A3A2ZNM6</accession>
<evidence type="ECO:0000256" key="2">
    <source>
        <dbReference type="SAM" id="MobiDB-lite"/>
    </source>
</evidence>
<evidence type="ECO:0000256" key="1">
    <source>
        <dbReference type="PROSITE-ProRule" id="PRU00489"/>
    </source>
</evidence>
<dbReference type="PANTHER" id="PTHR12829:SF4">
    <property type="entry name" value="N(6)-ADENINE-SPECIFIC METHYLTRANSFERASE METTL4"/>
    <property type="match status" value="1"/>
</dbReference>
<dbReference type="AlphaFoldDB" id="A0A3A2ZNM6"/>
<dbReference type="Pfam" id="PF05063">
    <property type="entry name" value="MT-A70"/>
    <property type="match status" value="1"/>
</dbReference>
<evidence type="ECO:0000313" key="3">
    <source>
        <dbReference type="EMBL" id="RJE18701.1"/>
    </source>
</evidence>
<dbReference type="GO" id="GO:0003676">
    <property type="term" value="F:nucleic acid binding"/>
    <property type="evidence" value="ECO:0007669"/>
    <property type="project" value="InterPro"/>
</dbReference>
<keyword evidence="4" id="KW-1185">Reference proteome</keyword>
<protein>
    <submittedName>
        <fullName evidence="3">MT-A70 family</fullName>
    </submittedName>
</protein>
<gene>
    <name evidence="3" type="ORF">PHISCL_08959</name>
</gene>
<dbReference type="PROSITE" id="PS51143">
    <property type="entry name" value="MT_A70"/>
    <property type="match status" value="1"/>
</dbReference>
<organism evidence="3 4">
    <name type="scientific">Aspergillus sclerotialis</name>
    <dbReference type="NCBI Taxonomy" id="2070753"/>
    <lineage>
        <taxon>Eukaryota</taxon>
        <taxon>Fungi</taxon>
        <taxon>Dikarya</taxon>
        <taxon>Ascomycota</taxon>
        <taxon>Pezizomycotina</taxon>
        <taxon>Eurotiomycetes</taxon>
        <taxon>Eurotiomycetidae</taxon>
        <taxon>Eurotiales</taxon>
        <taxon>Aspergillaceae</taxon>
        <taxon>Aspergillus</taxon>
        <taxon>Aspergillus subgen. Polypaecilum</taxon>
    </lineage>
</organism>
<dbReference type="GO" id="GO:0005634">
    <property type="term" value="C:nucleus"/>
    <property type="evidence" value="ECO:0007669"/>
    <property type="project" value="TreeGrafter"/>
</dbReference>
<dbReference type="EMBL" id="MVGC01000506">
    <property type="protein sequence ID" value="RJE18701.1"/>
    <property type="molecule type" value="Genomic_DNA"/>
</dbReference>
<comment type="similarity">
    <text evidence="1">Belongs to the MT-A70-like family.</text>
</comment>